<sequence>MTTSRAPTLFPEDTFGQGNQNMALLKYVSGNTQRSSMKKEHNDIATPSTSRVAQRGHAIRRVNSSFLVISARQIFEDLDSMLGTENGKSDPDVVRVGWGLVKLIVSTRQDVFVNGIIVFGSSSSRRVHVRRLVAGLSDVEWALGEEIQNPSGNVSFPEHQDWCVRRVGFGLMGARVFVFNFRPDGPWPRRVYAWSFEWKQLQRDRVYYVDVL</sequence>
<name>A0AA39MEZ1_9AGAR</name>
<organism evidence="1 2">
    <name type="scientific">Armillaria borealis</name>
    <dbReference type="NCBI Taxonomy" id="47425"/>
    <lineage>
        <taxon>Eukaryota</taxon>
        <taxon>Fungi</taxon>
        <taxon>Dikarya</taxon>
        <taxon>Basidiomycota</taxon>
        <taxon>Agaricomycotina</taxon>
        <taxon>Agaricomycetes</taxon>
        <taxon>Agaricomycetidae</taxon>
        <taxon>Agaricales</taxon>
        <taxon>Marasmiineae</taxon>
        <taxon>Physalacriaceae</taxon>
        <taxon>Armillaria</taxon>
    </lineage>
</organism>
<proteinExistence type="predicted"/>
<protein>
    <submittedName>
        <fullName evidence="1">Uncharacterized protein</fullName>
    </submittedName>
</protein>
<comment type="caution">
    <text evidence="1">The sequence shown here is derived from an EMBL/GenBank/DDBJ whole genome shotgun (WGS) entry which is preliminary data.</text>
</comment>
<dbReference type="AlphaFoldDB" id="A0AA39MEZ1"/>
<evidence type="ECO:0000313" key="2">
    <source>
        <dbReference type="Proteomes" id="UP001175226"/>
    </source>
</evidence>
<reference evidence="1" key="1">
    <citation type="submission" date="2023-06" db="EMBL/GenBank/DDBJ databases">
        <authorList>
            <consortium name="Lawrence Berkeley National Laboratory"/>
            <person name="Ahrendt S."/>
            <person name="Sahu N."/>
            <person name="Indic B."/>
            <person name="Wong-Bajracharya J."/>
            <person name="Merenyi Z."/>
            <person name="Ke H.-M."/>
            <person name="Monk M."/>
            <person name="Kocsube S."/>
            <person name="Drula E."/>
            <person name="Lipzen A."/>
            <person name="Balint B."/>
            <person name="Henrissat B."/>
            <person name="Andreopoulos B."/>
            <person name="Martin F.M."/>
            <person name="Harder C.B."/>
            <person name="Rigling D."/>
            <person name="Ford K.L."/>
            <person name="Foster G.D."/>
            <person name="Pangilinan J."/>
            <person name="Papanicolaou A."/>
            <person name="Barry K."/>
            <person name="LaButti K."/>
            <person name="Viragh M."/>
            <person name="Koriabine M."/>
            <person name="Yan M."/>
            <person name="Riley R."/>
            <person name="Champramary S."/>
            <person name="Plett K.L."/>
            <person name="Tsai I.J."/>
            <person name="Slot J."/>
            <person name="Sipos G."/>
            <person name="Plett J."/>
            <person name="Nagy L.G."/>
            <person name="Grigoriev I.V."/>
        </authorList>
    </citation>
    <scope>NUCLEOTIDE SEQUENCE</scope>
    <source>
        <strain evidence="1">FPL87.14</strain>
    </source>
</reference>
<accession>A0AA39MEZ1</accession>
<keyword evidence="2" id="KW-1185">Reference proteome</keyword>
<dbReference type="EMBL" id="JAUEPT010000125">
    <property type="protein sequence ID" value="KAK0431015.1"/>
    <property type="molecule type" value="Genomic_DNA"/>
</dbReference>
<evidence type="ECO:0000313" key="1">
    <source>
        <dbReference type="EMBL" id="KAK0431015.1"/>
    </source>
</evidence>
<dbReference type="Proteomes" id="UP001175226">
    <property type="component" value="Unassembled WGS sequence"/>
</dbReference>
<gene>
    <name evidence="1" type="ORF">EV421DRAFT_2024759</name>
</gene>